<dbReference type="SUPFAM" id="SSF53383">
    <property type="entry name" value="PLP-dependent transferases"/>
    <property type="match status" value="1"/>
</dbReference>
<dbReference type="Gene3D" id="3.40.640.10">
    <property type="entry name" value="Type I PLP-dependent aspartate aminotransferase-like (Major domain)"/>
    <property type="match status" value="1"/>
</dbReference>
<dbReference type="InterPro" id="IPR015424">
    <property type="entry name" value="PyrdxlP-dep_Trfase"/>
</dbReference>
<evidence type="ECO:0000313" key="7">
    <source>
        <dbReference type="Proteomes" id="UP000251075"/>
    </source>
</evidence>
<evidence type="ECO:0000313" key="6">
    <source>
        <dbReference type="EMBL" id="RAU23599.1"/>
    </source>
</evidence>
<dbReference type="CDD" id="cd00616">
    <property type="entry name" value="AHBA_syn"/>
    <property type="match status" value="1"/>
</dbReference>
<proteinExistence type="inferred from homology"/>
<dbReference type="Gene3D" id="3.90.1150.10">
    <property type="entry name" value="Aspartate Aminotransferase, domain 1"/>
    <property type="match status" value="1"/>
</dbReference>
<organism evidence="6 7">
    <name type="scientific">Paramagnetospirillum kuznetsovii</name>
    <dbReference type="NCBI Taxonomy" id="2053833"/>
    <lineage>
        <taxon>Bacteria</taxon>
        <taxon>Pseudomonadati</taxon>
        <taxon>Pseudomonadota</taxon>
        <taxon>Alphaproteobacteria</taxon>
        <taxon>Rhodospirillales</taxon>
        <taxon>Magnetospirillaceae</taxon>
        <taxon>Paramagnetospirillum</taxon>
    </lineage>
</organism>
<dbReference type="OrthoDB" id="9768668at2"/>
<keyword evidence="1 4" id="KW-0663">Pyridoxal phosphate</keyword>
<dbReference type="InterPro" id="IPR015422">
    <property type="entry name" value="PyrdxlP-dep_Trfase_small"/>
</dbReference>
<gene>
    <name evidence="6" type="ORF">CU669_00385</name>
</gene>
<evidence type="ECO:0000256" key="5">
    <source>
        <dbReference type="RuleBase" id="RU004508"/>
    </source>
</evidence>
<dbReference type="InterPro" id="IPR000653">
    <property type="entry name" value="DegT/StrS_aminotransferase"/>
</dbReference>
<accession>A0A364P2L9</accession>
<feature type="active site" description="Proton acceptor" evidence="3">
    <location>
        <position position="185"/>
    </location>
</feature>
<dbReference type="RefSeq" id="WP_112141830.1">
    <property type="nucleotide sequence ID" value="NZ_PGTO01000001.1"/>
</dbReference>
<evidence type="ECO:0000256" key="4">
    <source>
        <dbReference type="PIRSR" id="PIRSR000390-2"/>
    </source>
</evidence>
<dbReference type="GO" id="GO:0000271">
    <property type="term" value="P:polysaccharide biosynthetic process"/>
    <property type="evidence" value="ECO:0007669"/>
    <property type="project" value="TreeGrafter"/>
</dbReference>
<dbReference type="GO" id="GO:0008483">
    <property type="term" value="F:transaminase activity"/>
    <property type="evidence" value="ECO:0007669"/>
    <property type="project" value="TreeGrafter"/>
</dbReference>
<dbReference type="PIRSF" id="PIRSF000390">
    <property type="entry name" value="PLP_StrS"/>
    <property type="match status" value="1"/>
</dbReference>
<reference evidence="6 7" key="1">
    <citation type="submission" date="2017-11" db="EMBL/GenBank/DDBJ databases">
        <title>Draft genome sequence of magnetotactic bacterium Magnetospirillum kuznetsovii LBB-42.</title>
        <authorList>
            <person name="Grouzdev D.S."/>
            <person name="Rysina M.S."/>
            <person name="Baslerov R.V."/>
            <person name="Koziaeva V."/>
        </authorList>
    </citation>
    <scope>NUCLEOTIDE SEQUENCE [LARGE SCALE GENOMIC DNA]</scope>
    <source>
        <strain evidence="6 7">LBB-42</strain>
    </source>
</reference>
<keyword evidence="7" id="KW-1185">Reference proteome</keyword>
<dbReference type="PANTHER" id="PTHR30244">
    <property type="entry name" value="TRANSAMINASE"/>
    <property type="match status" value="1"/>
</dbReference>
<evidence type="ECO:0000256" key="3">
    <source>
        <dbReference type="PIRSR" id="PIRSR000390-1"/>
    </source>
</evidence>
<protein>
    <submittedName>
        <fullName evidence="6">Erythromycin biosynthesis sensory transduction protein eryC1</fullName>
    </submittedName>
</protein>
<dbReference type="InterPro" id="IPR015421">
    <property type="entry name" value="PyrdxlP-dep_Trfase_major"/>
</dbReference>
<feature type="modified residue" description="N6-(pyridoxal phosphate)lysine" evidence="4">
    <location>
        <position position="185"/>
    </location>
</feature>
<evidence type="ECO:0000256" key="1">
    <source>
        <dbReference type="ARBA" id="ARBA00022898"/>
    </source>
</evidence>
<dbReference type="PANTHER" id="PTHR30244:SF36">
    <property type="entry name" value="3-OXO-GLUCOSE-6-PHOSPHATE:GLUTAMATE AMINOTRANSFERASE"/>
    <property type="match status" value="1"/>
</dbReference>
<comment type="caution">
    <text evidence="6">The sequence shown here is derived from an EMBL/GenBank/DDBJ whole genome shotgun (WGS) entry which is preliminary data.</text>
</comment>
<dbReference type="Proteomes" id="UP000251075">
    <property type="component" value="Unassembled WGS sequence"/>
</dbReference>
<dbReference type="AlphaFoldDB" id="A0A364P2L9"/>
<comment type="similarity">
    <text evidence="2 5">Belongs to the DegT/DnrJ/EryC1 family.</text>
</comment>
<dbReference type="EMBL" id="PGTO01000001">
    <property type="protein sequence ID" value="RAU23599.1"/>
    <property type="molecule type" value="Genomic_DNA"/>
</dbReference>
<name>A0A364P2L9_9PROT</name>
<dbReference type="Pfam" id="PF01041">
    <property type="entry name" value="DegT_DnrJ_EryC1"/>
    <property type="match status" value="1"/>
</dbReference>
<dbReference type="GO" id="GO:0030170">
    <property type="term" value="F:pyridoxal phosphate binding"/>
    <property type="evidence" value="ECO:0007669"/>
    <property type="project" value="TreeGrafter"/>
</dbReference>
<sequence length="357" mass="37621">MSPIPLNDLKRHNAPLATALKQASERVIDSGWYILGGEVTAFERDFAAYCGTASCIGVGNGTDALELALRALGIGPGDRVATVANAGMYASSAICAVGARPVFVDIDPLRLTIDPASLAAKITGRVKAVIVTHLYGRLADLAGVRAVCGDLPIIEDCAQAHGAERDGVRAGAFGALGCFSFFPTKNLGALGDGGAVVTSDPALAEALVSLRQYGWATKYQASRPGGRNSRLDEMQAAILRVKLPLLDGWNARRRAICARYRDALPDGAMPETGMDDVAHLAVARMKDRDAVQARLAGAGIQTAIHYPIADYDQPALRHLGLLQSLPETARALAEIVTLPCFPELTDAEVERVVEALA</sequence>
<evidence type="ECO:0000256" key="2">
    <source>
        <dbReference type="ARBA" id="ARBA00037999"/>
    </source>
</evidence>